<feature type="signal peptide" evidence="1">
    <location>
        <begin position="1"/>
        <end position="29"/>
    </location>
</feature>
<dbReference type="Gene3D" id="3.40.30.10">
    <property type="entry name" value="Glutaredoxin"/>
    <property type="match status" value="1"/>
</dbReference>
<dbReference type="GO" id="GO:0016491">
    <property type="term" value="F:oxidoreductase activity"/>
    <property type="evidence" value="ECO:0007669"/>
    <property type="project" value="UniProtKB-KW"/>
</dbReference>
<evidence type="ECO:0000313" key="3">
    <source>
        <dbReference type="EMBL" id="QDT72747.1"/>
    </source>
</evidence>
<dbReference type="InterPro" id="IPR013766">
    <property type="entry name" value="Thioredoxin_domain"/>
</dbReference>
<dbReference type="InterPro" id="IPR050553">
    <property type="entry name" value="Thioredoxin_ResA/DsbE_sf"/>
</dbReference>
<dbReference type="OrthoDB" id="9799230at2"/>
<evidence type="ECO:0000313" key="4">
    <source>
        <dbReference type="Proteomes" id="UP000317909"/>
    </source>
</evidence>
<dbReference type="GO" id="GO:0016209">
    <property type="term" value="F:antioxidant activity"/>
    <property type="evidence" value="ECO:0007669"/>
    <property type="project" value="InterPro"/>
</dbReference>
<dbReference type="EMBL" id="CP036339">
    <property type="protein sequence ID" value="QDT72747.1"/>
    <property type="molecule type" value="Genomic_DNA"/>
</dbReference>
<protein>
    <submittedName>
        <fullName evidence="3">Thiol-disulfide oxidoreductase YkuV</fullName>
        <ecNumber evidence="3">1.8.-.-</ecNumber>
    </submittedName>
</protein>
<sequence length="376" mass="42200" precursor="true">MSRFSARTFAQFLCLIAPICIGGIRPAYADDATPPAEATPPLADPSLLLVRDAAVRDELKLSPAQREQLDALLLANNRLLIAIRDVGPNGADETAQSAIAELRAELKKIFTPQQKLRLQGLILQAQGYDALLRKDIIARLKITPDQQAKLAAIAADARASMQSLNQSRTSLSPDELKQQLAQIQTDRLQKIVAELDDEQESLYGKLLGEAFDFSMVRASPGRAPEFTAIDEWINSEPVTIESLRGKVVVVHFFAFGCINCIHNYPWYKQWHDAYQGQDVAIIGIHTPETETETDNDLLRASLEKNGLKFPVAVDKQKAMWKAWYNNMWPSVYIIDKQGRLRYWWYGELDWEGAGNQQVARQQIDQLLAEEDGEKAK</sequence>
<dbReference type="KEGG" id="llh:I41_19300"/>
<keyword evidence="3" id="KW-0560">Oxidoreductase</keyword>
<proteinExistence type="predicted"/>
<dbReference type="PROSITE" id="PS51352">
    <property type="entry name" value="THIOREDOXIN_2"/>
    <property type="match status" value="1"/>
</dbReference>
<dbReference type="PANTHER" id="PTHR42852">
    <property type="entry name" value="THIOL:DISULFIDE INTERCHANGE PROTEIN DSBE"/>
    <property type="match status" value="1"/>
</dbReference>
<evidence type="ECO:0000259" key="2">
    <source>
        <dbReference type="PROSITE" id="PS51352"/>
    </source>
</evidence>
<keyword evidence="1" id="KW-0732">Signal</keyword>
<dbReference type="AlphaFoldDB" id="A0A517TWJ4"/>
<name>A0A517TWJ4_9BACT</name>
<dbReference type="InterPro" id="IPR000866">
    <property type="entry name" value="AhpC/TSA"/>
</dbReference>
<dbReference type="PANTHER" id="PTHR42852:SF13">
    <property type="entry name" value="PROTEIN DIPZ"/>
    <property type="match status" value="1"/>
</dbReference>
<dbReference type="RefSeq" id="WP_145432285.1">
    <property type="nucleotide sequence ID" value="NZ_CP036339.1"/>
</dbReference>
<accession>A0A517TWJ4</accession>
<keyword evidence="4" id="KW-1185">Reference proteome</keyword>
<dbReference type="Pfam" id="PF00578">
    <property type="entry name" value="AhpC-TSA"/>
    <property type="match status" value="1"/>
</dbReference>
<organism evidence="3 4">
    <name type="scientific">Lacipirellula limnantheis</name>
    <dbReference type="NCBI Taxonomy" id="2528024"/>
    <lineage>
        <taxon>Bacteria</taxon>
        <taxon>Pseudomonadati</taxon>
        <taxon>Planctomycetota</taxon>
        <taxon>Planctomycetia</taxon>
        <taxon>Pirellulales</taxon>
        <taxon>Lacipirellulaceae</taxon>
        <taxon>Lacipirellula</taxon>
    </lineage>
</organism>
<evidence type="ECO:0000256" key="1">
    <source>
        <dbReference type="SAM" id="SignalP"/>
    </source>
</evidence>
<feature type="chain" id="PRO_5021952581" evidence="1">
    <location>
        <begin position="30"/>
        <end position="376"/>
    </location>
</feature>
<feature type="domain" description="Thioredoxin" evidence="2">
    <location>
        <begin position="217"/>
        <end position="368"/>
    </location>
</feature>
<gene>
    <name evidence="3" type="primary">ykuV</name>
    <name evidence="3" type="ORF">I41_19300</name>
</gene>
<dbReference type="SUPFAM" id="SSF52833">
    <property type="entry name" value="Thioredoxin-like"/>
    <property type="match status" value="1"/>
</dbReference>
<dbReference type="Proteomes" id="UP000317909">
    <property type="component" value="Chromosome"/>
</dbReference>
<dbReference type="InterPro" id="IPR036249">
    <property type="entry name" value="Thioredoxin-like_sf"/>
</dbReference>
<dbReference type="EC" id="1.8.-.-" evidence="3"/>
<reference evidence="3 4" key="1">
    <citation type="submission" date="2019-02" db="EMBL/GenBank/DDBJ databases">
        <title>Deep-cultivation of Planctomycetes and their phenomic and genomic characterization uncovers novel biology.</title>
        <authorList>
            <person name="Wiegand S."/>
            <person name="Jogler M."/>
            <person name="Boedeker C."/>
            <person name="Pinto D."/>
            <person name="Vollmers J."/>
            <person name="Rivas-Marin E."/>
            <person name="Kohn T."/>
            <person name="Peeters S.H."/>
            <person name="Heuer A."/>
            <person name="Rast P."/>
            <person name="Oberbeckmann S."/>
            <person name="Bunk B."/>
            <person name="Jeske O."/>
            <person name="Meyerdierks A."/>
            <person name="Storesund J.E."/>
            <person name="Kallscheuer N."/>
            <person name="Luecker S."/>
            <person name="Lage O.M."/>
            <person name="Pohl T."/>
            <person name="Merkel B.J."/>
            <person name="Hornburger P."/>
            <person name="Mueller R.-W."/>
            <person name="Bruemmer F."/>
            <person name="Labrenz M."/>
            <person name="Spormann A.M."/>
            <person name="Op den Camp H."/>
            <person name="Overmann J."/>
            <person name="Amann R."/>
            <person name="Jetten M.S.M."/>
            <person name="Mascher T."/>
            <person name="Medema M.H."/>
            <person name="Devos D.P."/>
            <person name="Kaster A.-K."/>
            <person name="Ovreas L."/>
            <person name="Rohde M."/>
            <person name="Galperin M.Y."/>
            <person name="Jogler C."/>
        </authorList>
    </citation>
    <scope>NUCLEOTIDE SEQUENCE [LARGE SCALE GENOMIC DNA]</scope>
    <source>
        <strain evidence="3 4">I41</strain>
    </source>
</reference>